<gene>
    <name evidence="1" type="ORF">LWC34_47040</name>
</gene>
<evidence type="ECO:0000313" key="1">
    <source>
        <dbReference type="EMBL" id="MCE7010311.1"/>
    </source>
</evidence>
<protein>
    <submittedName>
        <fullName evidence="1">Uncharacterized protein</fullName>
    </submittedName>
</protein>
<comment type="caution">
    <text evidence="1">The sequence shown here is derived from an EMBL/GenBank/DDBJ whole genome shotgun (WGS) entry which is preliminary data.</text>
</comment>
<evidence type="ECO:0000313" key="2">
    <source>
        <dbReference type="Proteomes" id="UP001521150"/>
    </source>
</evidence>
<dbReference type="RefSeq" id="WP_233731915.1">
    <property type="nucleotide sequence ID" value="NZ_JAJVCN010000004.1"/>
</dbReference>
<reference evidence="1 2" key="1">
    <citation type="submission" date="2021-12" db="EMBL/GenBank/DDBJ databases">
        <title>Genome sequence of Kibdelosporangium philippinense ATCC 49844.</title>
        <authorList>
            <person name="Fedorov E.A."/>
            <person name="Omeragic M."/>
            <person name="Shalygina K.F."/>
            <person name="Maclea K.S."/>
        </authorList>
    </citation>
    <scope>NUCLEOTIDE SEQUENCE [LARGE SCALE GENOMIC DNA]</scope>
    <source>
        <strain evidence="1 2">ATCC 49844</strain>
    </source>
</reference>
<name>A0ABS8ZRF8_9PSEU</name>
<keyword evidence="2" id="KW-1185">Reference proteome</keyword>
<dbReference type="Proteomes" id="UP001521150">
    <property type="component" value="Unassembled WGS sequence"/>
</dbReference>
<dbReference type="EMBL" id="JAJVCN010000004">
    <property type="protein sequence ID" value="MCE7010311.1"/>
    <property type="molecule type" value="Genomic_DNA"/>
</dbReference>
<sequence>MAGTARTEPVEAAGQVDRGRLVEHPLVERVLDRDPERLLHALDEQGVVRRCRVATVHRGPDQTENDVTADQQR</sequence>
<proteinExistence type="predicted"/>
<organism evidence="1 2">
    <name type="scientific">Kibdelosporangium philippinense</name>
    <dbReference type="NCBI Taxonomy" id="211113"/>
    <lineage>
        <taxon>Bacteria</taxon>
        <taxon>Bacillati</taxon>
        <taxon>Actinomycetota</taxon>
        <taxon>Actinomycetes</taxon>
        <taxon>Pseudonocardiales</taxon>
        <taxon>Pseudonocardiaceae</taxon>
        <taxon>Kibdelosporangium</taxon>
    </lineage>
</organism>
<accession>A0ABS8ZRF8</accession>